<dbReference type="InterPro" id="IPR036390">
    <property type="entry name" value="WH_DNA-bd_sf"/>
</dbReference>
<name>A0A0F8ZG23_9ZZZZ</name>
<organism evidence="1">
    <name type="scientific">marine sediment metagenome</name>
    <dbReference type="NCBI Taxonomy" id="412755"/>
    <lineage>
        <taxon>unclassified sequences</taxon>
        <taxon>metagenomes</taxon>
        <taxon>ecological metagenomes</taxon>
    </lineage>
</organism>
<comment type="caution">
    <text evidence="1">The sequence shown here is derived from an EMBL/GenBank/DDBJ whole genome shotgun (WGS) entry which is preliminary data.</text>
</comment>
<accession>A0A0F8ZG23</accession>
<dbReference type="InterPro" id="IPR011991">
    <property type="entry name" value="ArsR-like_HTH"/>
</dbReference>
<evidence type="ECO:0008006" key="2">
    <source>
        <dbReference type="Google" id="ProtNLM"/>
    </source>
</evidence>
<proteinExistence type="predicted"/>
<dbReference type="EMBL" id="LAZR01048061">
    <property type="protein sequence ID" value="KKK92782.1"/>
    <property type="molecule type" value="Genomic_DNA"/>
</dbReference>
<dbReference type="AlphaFoldDB" id="A0A0F8ZG23"/>
<protein>
    <recommendedName>
        <fullName evidence="2">HTH arsR-type domain-containing protein</fullName>
    </recommendedName>
</protein>
<gene>
    <name evidence="1" type="ORF">LCGC14_2699490</name>
</gene>
<reference evidence="1" key="1">
    <citation type="journal article" date="2015" name="Nature">
        <title>Complex archaea that bridge the gap between prokaryotes and eukaryotes.</title>
        <authorList>
            <person name="Spang A."/>
            <person name="Saw J.H."/>
            <person name="Jorgensen S.L."/>
            <person name="Zaremba-Niedzwiedzka K."/>
            <person name="Martijn J."/>
            <person name="Lind A.E."/>
            <person name="van Eijk R."/>
            <person name="Schleper C."/>
            <person name="Guy L."/>
            <person name="Ettema T.J."/>
        </authorList>
    </citation>
    <scope>NUCLEOTIDE SEQUENCE</scope>
</reference>
<dbReference type="PANTHER" id="PTHR36216">
    <property type="entry name" value="TRANSCRIPTIONAL REGULATOR, TRMB"/>
    <property type="match status" value="1"/>
</dbReference>
<dbReference type="Gene3D" id="1.10.10.10">
    <property type="entry name" value="Winged helix-like DNA-binding domain superfamily/Winged helix DNA-binding domain"/>
    <property type="match status" value="2"/>
</dbReference>
<dbReference type="InterPro" id="IPR036388">
    <property type="entry name" value="WH-like_DNA-bd_sf"/>
</dbReference>
<dbReference type="CDD" id="cd00090">
    <property type="entry name" value="HTH_ARSR"/>
    <property type="match status" value="1"/>
</dbReference>
<evidence type="ECO:0000313" key="1">
    <source>
        <dbReference type="EMBL" id="KKK92782.1"/>
    </source>
</evidence>
<sequence length="228" mass="27475">MGFLKIMSNELLTHEKRVFNIVQEYLNKNRSFKFNEILPFIISRFKMASININVIGIEEILRNLVKKKIIVEGSKLSIDEILKNQKRKMIYDFILKNPAAYFYKLVKELKISNHVVVWHLNMLLKFNFIKKEKFENHNIYFDSNFDVKDSKFIYITSKEKSKKIIEYLKNYDFGISKSQLSKELKIHPNTISKYLKLFEQFNIIIKKKVSKRIIYFLNDDYFEKSFHT</sequence>
<dbReference type="SUPFAM" id="SSF46785">
    <property type="entry name" value="Winged helix' DNA-binding domain"/>
    <property type="match status" value="2"/>
</dbReference>
<dbReference type="PANTHER" id="PTHR36216:SF1">
    <property type="entry name" value="HTH ARSR-TYPE DOMAIN-CONTAINING PROTEIN"/>
    <property type="match status" value="1"/>
</dbReference>